<feature type="signal peptide" evidence="3">
    <location>
        <begin position="1"/>
        <end position="23"/>
    </location>
</feature>
<keyword evidence="2" id="KW-0472">Membrane</keyword>
<dbReference type="GO" id="GO:0005230">
    <property type="term" value="F:extracellular ligand-gated monoatomic ion channel activity"/>
    <property type="evidence" value="ECO:0007669"/>
    <property type="project" value="InterPro"/>
</dbReference>
<name>A0A7M7JCB6_VARDE</name>
<proteinExistence type="predicted"/>
<dbReference type="InParanoid" id="A0A7M7JCB6"/>
<keyword evidence="2" id="KW-0812">Transmembrane</keyword>
<feature type="transmembrane region" description="Helical" evidence="2">
    <location>
        <begin position="354"/>
        <end position="372"/>
    </location>
</feature>
<reference evidence="5" key="1">
    <citation type="submission" date="2021-01" db="UniProtKB">
        <authorList>
            <consortium name="EnsemblMetazoa"/>
        </authorList>
    </citation>
    <scope>IDENTIFICATION</scope>
</reference>
<dbReference type="Proteomes" id="UP000594260">
    <property type="component" value="Unplaced"/>
</dbReference>
<evidence type="ECO:0000313" key="5">
    <source>
        <dbReference type="EnsemblMetazoa" id="XP_022649978"/>
    </source>
</evidence>
<keyword evidence="2" id="KW-1133">Transmembrane helix</keyword>
<dbReference type="GeneID" id="111245635"/>
<feature type="chain" id="PRO_5029707056" description="Neurotransmitter-gated ion-channel ligand-binding domain-containing protein" evidence="3">
    <location>
        <begin position="24"/>
        <end position="384"/>
    </location>
</feature>
<evidence type="ECO:0000256" key="3">
    <source>
        <dbReference type="SAM" id="SignalP"/>
    </source>
</evidence>
<dbReference type="OrthoDB" id="10448360at2759"/>
<dbReference type="EnsemblMetazoa" id="XM_022794243">
    <property type="protein sequence ID" value="XP_022649978"/>
    <property type="gene ID" value="LOC111245635"/>
</dbReference>
<feature type="region of interest" description="Disordered" evidence="1">
    <location>
        <begin position="27"/>
        <end position="55"/>
    </location>
</feature>
<evidence type="ECO:0000256" key="2">
    <source>
        <dbReference type="SAM" id="Phobius"/>
    </source>
</evidence>
<dbReference type="InterPro" id="IPR036734">
    <property type="entry name" value="Neur_chan_lig-bd_sf"/>
</dbReference>
<keyword evidence="6" id="KW-1185">Reference proteome</keyword>
<evidence type="ECO:0000256" key="1">
    <source>
        <dbReference type="SAM" id="MobiDB-lite"/>
    </source>
</evidence>
<organism evidence="5 6">
    <name type="scientific">Varroa destructor</name>
    <name type="common">Honeybee mite</name>
    <dbReference type="NCBI Taxonomy" id="109461"/>
    <lineage>
        <taxon>Eukaryota</taxon>
        <taxon>Metazoa</taxon>
        <taxon>Ecdysozoa</taxon>
        <taxon>Arthropoda</taxon>
        <taxon>Chelicerata</taxon>
        <taxon>Arachnida</taxon>
        <taxon>Acari</taxon>
        <taxon>Parasitiformes</taxon>
        <taxon>Mesostigmata</taxon>
        <taxon>Gamasina</taxon>
        <taxon>Dermanyssoidea</taxon>
        <taxon>Varroidae</taxon>
        <taxon>Varroa</taxon>
    </lineage>
</organism>
<dbReference type="GO" id="GO:0016020">
    <property type="term" value="C:membrane"/>
    <property type="evidence" value="ECO:0007669"/>
    <property type="project" value="InterPro"/>
</dbReference>
<dbReference type="AlphaFoldDB" id="A0A7M7JCB6"/>
<dbReference type="InterPro" id="IPR006202">
    <property type="entry name" value="Neur_chan_lig-bd"/>
</dbReference>
<feature type="compositionally biased region" description="Low complexity" evidence="1">
    <location>
        <begin position="27"/>
        <end position="44"/>
    </location>
</feature>
<dbReference type="SUPFAM" id="SSF63712">
    <property type="entry name" value="Nicotinic receptor ligand binding domain-like"/>
    <property type="match status" value="1"/>
</dbReference>
<dbReference type="KEGG" id="vde:111245635"/>
<evidence type="ECO:0000313" key="6">
    <source>
        <dbReference type="Proteomes" id="UP000594260"/>
    </source>
</evidence>
<feature type="transmembrane region" description="Helical" evidence="2">
    <location>
        <begin position="271"/>
        <end position="291"/>
    </location>
</feature>
<sequence>MQIATVIGSFLLLLTFTNEDVACQTSSLKPLSTSSSSPMISSSSQRPYRRPTRRPFNQETALRRHVVKNGKIQSSNVPPTPMFSNITEVTLRLLAHGISRIEGIPHQLHLDGLVCLEWHNMALIWAEAAYKNVDRIPAYYWEIWTPRLIYYYRNGGSQRHTNSRKWVTVKASGMCEWCYPVRIVFNCEQVEFRSSLCKAYLRLFGYPDAQIKFKTRGSPVLTQRLELPDLKINTLSYQNTYNSSIVPAMISDELSLVMTTVEGHPLDFATLTWPMMCIVIATLLAGSACANGNSKTRNICRVNLHSGFTDRYPICMSDFFNLFSLRVWIGLFTGIVCCFSLGDYREPMRLANAPFLSWLLALLGSLGIILLGKKIYVSIQFHLH</sequence>
<dbReference type="RefSeq" id="XP_022649978.1">
    <property type="nucleotide sequence ID" value="XM_022794243.1"/>
</dbReference>
<evidence type="ECO:0000259" key="4">
    <source>
        <dbReference type="Pfam" id="PF02931"/>
    </source>
</evidence>
<dbReference type="Gene3D" id="2.70.170.10">
    <property type="entry name" value="Neurotransmitter-gated ion-channel ligand-binding domain"/>
    <property type="match status" value="1"/>
</dbReference>
<keyword evidence="3" id="KW-0732">Signal</keyword>
<accession>A0A7M7JCB6</accession>
<dbReference type="Pfam" id="PF02931">
    <property type="entry name" value="Neur_chan_LBD"/>
    <property type="match status" value="1"/>
</dbReference>
<feature type="transmembrane region" description="Helical" evidence="2">
    <location>
        <begin position="319"/>
        <end position="342"/>
    </location>
</feature>
<feature type="domain" description="Neurotransmitter-gated ion-channel ligand-binding" evidence="4">
    <location>
        <begin position="75"/>
        <end position="235"/>
    </location>
</feature>
<protein>
    <recommendedName>
        <fullName evidence="4">Neurotransmitter-gated ion-channel ligand-binding domain-containing protein</fullName>
    </recommendedName>
</protein>